<reference evidence="1 2" key="1">
    <citation type="journal article" date="2020" name="Nature">
        <title>Six reference-quality genomes reveal evolution of bat adaptations.</title>
        <authorList>
            <person name="Jebb D."/>
            <person name="Huang Z."/>
            <person name="Pippel M."/>
            <person name="Hughes G.M."/>
            <person name="Lavrichenko K."/>
            <person name="Devanna P."/>
            <person name="Winkler S."/>
            <person name="Jermiin L.S."/>
            <person name="Skirmuntt E.C."/>
            <person name="Katzourakis A."/>
            <person name="Burkitt-Gray L."/>
            <person name="Ray D.A."/>
            <person name="Sullivan K.A.M."/>
            <person name="Roscito J.G."/>
            <person name="Kirilenko B.M."/>
            <person name="Davalos L.M."/>
            <person name="Corthals A.P."/>
            <person name="Power M.L."/>
            <person name="Jones G."/>
            <person name="Ransome R.D."/>
            <person name="Dechmann D.K.N."/>
            <person name="Locatelli A.G."/>
            <person name="Puechmaille S.J."/>
            <person name="Fedrigo O."/>
            <person name="Jarvis E.D."/>
            <person name="Hiller M."/>
            <person name="Vernes S.C."/>
            <person name="Myers E.W."/>
            <person name="Teeling E.C."/>
        </authorList>
    </citation>
    <scope>NUCLEOTIDE SEQUENCE [LARGE SCALE GENOMIC DNA]</scope>
    <source>
        <strain evidence="1">MPipKuh1</strain>
        <tissue evidence="1">Flight muscle</tissue>
    </source>
</reference>
<accession>A0A7J7ZHA4</accession>
<name>A0A7J7ZHA4_PIPKU</name>
<gene>
    <name evidence="1" type="ORF">mPipKuh1_005062</name>
</gene>
<organism evidence="1 2">
    <name type="scientific">Pipistrellus kuhlii</name>
    <name type="common">Kuhl's pipistrelle</name>
    <dbReference type="NCBI Taxonomy" id="59472"/>
    <lineage>
        <taxon>Eukaryota</taxon>
        <taxon>Metazoa</taxon>
        <taxon>Chordata</taxon>
        <taxon>Craniata</taxon>
        <taxon>Vertebrata</taxon>
        <taxon>Euteleostomi</taxon>
        <taxon>Mammalia</taxon>
        <taxon>Eutheria</taxon>
        <taxon>Laurasiatheria</taxon>
        <taxon>Chiroptera</taxon>
        <taxon>Yangochiroptera</taxon>
        <taxon>Vespertilionidae</taxon>
        <taxon>Pipistrellus</taxon>
    </lineage>
</organism>
<keyword evidence="2" id="KW-1185">Reference proteome</keyword>
<dbReference type="AlphaFoldDB" id="A0A7J7ZHA4"/>
<protein>
    <submittedName>
        <fullName evidence="1">Fibroblast growth factor 9</fullName>
    </submittedName>
</protein>
<dbReference type="Proteomes" id="UP000558488">
    <property type="component" value="Unassembled WGS sequence"/>
</dbReference>
<sequence length="86" mass="9232">MRLVRTSYLINRIDPLHQVPVSPQAFTTLLSVFTALSTHGSTDLTSEELDLGRDTQDPVSGGSAYSIEVLLDITDVSASPLSQAQS</sequence>
<evidence type="ECO:0000313" key="2">
    <source>
        <dbReference type="Proteomes" id="UP000558488"/>
    </source>
</evidence>
<evidence type="ECO:0000313" key="1">
    <source>
        <dbReference type="EMBL" id="KAF6373652.1"/>
    </source>
</evidence>
<dbReference type="EMBL" id="JACAGB010000003">
    <property type="protein sequence ID" value="KAF6373652.1"/>
    <property type="molecule type" value="Genomic_DNA"/>
</dbReference>
<comment type="caution">
    <text evidence="1">The sequence shown here is derived from an EMBL/GenBank/DDBJ whole genome shotgun (WGS) entry which is preliminary data.</text>
</comment>
<proteinExistence type="predicted"/>